<gene>
    <name evidence="2" type="ORF">CcrPW_gp043</name>
</gene>
<reference evidence="2" key="1">
    <citation type="submission" date="2018-07" db="EMBL/GenBank/DDBJ databases">
        <authorList>
            <person name="Quirk P.G."/>
            <person name="Krulwich T.A."/>
        </authorList>
    </citation>
    <scope>NUCLEOTIDE SEQUENCE</scope>
</reference>
<reference evidence="2" key="2">
    <citation type="submission" date="2018-09" db="EMBL/GenBank/DDBJ databases">
        <title>Giant CbK-like Caulobacter bacteriophages have genetically divergent genomes.</title>
        <authorList>
            <person name="Wilson K."/>
            <person name="Ely B."/>
        </authorList>
    </citation>
    <scope>NUCLEOTIDE SEQUENCE [LARGE SCALE GENOMIC DNA]</scope>
</reference>
<organism evidence="2 3">
    <name type="scientific">Caulobacter phage CcrPW</name>
    <dbReference type="NCBI Taxonomy" id="2283271"/>
    <lineage>
        <taxon>Viruses</taxon>
        <taxon>Duplodnaviria</taxon>
        <taxon>Heunggongvirae</taxon>
        <taxon>Uroviricota</taxon>
        <taxon>Caudoviricetes</taxon>
        <taxon>Jeanschmidtviridae</taxon>
        <taxon>Colossusvirus</taxon>
        <taxon>Colossusvirus PW</taxon>
    </lineage>
</organism>
<feature type="region of interest" description="Disordered" evidence="1">
    <location>
        <begin position="1"/>
        <end position="41"/>
    </location>
</feature>
<evidence type="ECO:0000313" key="3">
    <source>
        <dbReference type="Proteomes" id="UP000259026"/>
    </source>
</evidence>
<protein>
    <submittedName>
        <fullName evidence="2">Uncharacterized protein</fullName>
    </submittedName>
</protein>
<sequence>MALTLNDAASMSPGGKPGSKTCKPMPGGKPPTKRSKPGKKK</sequence>
<proteinExistence type="predicted"/>
<evidence type="ECO:0000256" key="1">
    <source>
        <dbReference type="SAM" id="MobiDB-lite"/>
    </source>
</evidence>
<accession>A0A385ECJ8</accession>
<keyword evidence="3" id="KW-1185">Reference proteome</keyword>
<dbReference type="Proteomes" id="UP000259026">
    <property type="component" value="Segment"/>
</dbReference>
<evidence type="ECO:0000313" key="2">
    <source>
        <dbReference type="EMBL" id="AXQ68582.1"/>
    </source>
</evidence>
<feature type="compositionally biased region" description="Basic residues" evidence="1">
    <location>
        <begin position="31"/>
        <end position="41"/>
    </location>
</feature>
<name>A0A385ECJ8_9CAUD</name>
<dbReference type="EMBL" id="MH588545">
    <property type="protein sequence ID" value="AXQ68582.1"/>
    <property type="molecule type" value="Genomic_DNA"/>
</dbReference>